<accession>A0A0P4WB27</accession>
<dbReference type="PANTHER" id="PTHR11732">
    <property type="entry name" value="ALDO/KETO REDUCTASE"/>
    <property type="match status" value="1"/>
</dbReference>
<evidence type="ECO:0000256" key="5">
    <source>
        <dbReference type="PIRSR" id="PIRSR000097-2"/>
    </source>
</evidence>
<evidence type="ECO:0000256" key="3">
    <source>
        <dbReference type="ARBA" id="ARBA00023002"/>
    </source>
</evidence>
<evidence type="ECO:0000256" key="1">
    <source>
        <dbReference type="ARBA" id="ARBA00007905"/>
    </source>
</evidence>
<evidence type="ECO:0000256" key="2">
    <source>
        <dbReference type="ARBA" id="ARBA00022857"/>
    </source>
</evidence>
<evidence type="ECO:0000313" key="8">
    <source>
        <dbReference type="EMBL" id="JAI65845.1"/>
    </source>
</evidence>
<feature type="binding site" evidence="5">
    <location>
        <position position="114"/>
    </location>
    <ligand>
        <name>substrate</name>
    </ligand>
</feature>
<keyword evidence="3" id="KW-0560">Oxidoreductase</keyword>
<dbReference type="InterPro" id="IPR020471">
    <property type="entry name" value="AKR"/>
</dbReference>
<protein>
    <recommendedName>
        <fullName evidence="7">NADP-dependent oxidoreductase domain-containing protein</fullName>
    </recommendedName>
</protein>
<dbReference type="SUPFAM" id="SSF51430">
    <property type="entry name" value="NAD(P)-linked oxidoreductase"/>
    <property type="match status" value="1"/>
</dbReference>
<dbReference type="FunFam" id="3.20.20.100:FF:000006">
    <property type="entry name" value="Aldo-keto reductase family 1 member A1"/>
    <property type="match status" value="1"/>
</dbReference>
<dbReference type="PIRSF" id="PIRSF000097">
    <property type="entry name" value="AKR"/>
    <property type="match status" value="1"/>
</dbReference>
<dbReference type="EMBL" id="GDRN01056255">
    <property type="protein sequence ID" value="JAI65845.1"/>
    <property type="molecule type" value="Transcribed_RNA"/>
</dbReference>
<dbReference type="GO" id="GO:0016491">
    <property type="term" value="F:oxidoreductase activity"/>
    <property type="evidence" value="ECO:0007669"/>
    <property type="project" value="UniProtKB-KW"/>
</dbReference>
<comment type="similarity">
    <text evidence="1">Belongs to the aldo/keto reductase family.</text>
</comment>
<reference evidence="8" key="1">
    <citation type="submission" date="2015-09" db="EMBL/GenBank/DDBJ databases">
        <title>Scylla olivacea transcriptome.</title>
        <authorList>
            <person name="Ikhwanuddin M."/>
        </authorList>
    </citation>
    <scope>NUCLEOTIDE SEQUENCE</scope>
</reference>
<dbReference type="PROSITE" id="PS00062">
    <property type="entry name" value="ALDOKETO_REDUCTASE_2"/>
    <property type="match status" value="1"/>
</dbReference>
<dbReference type="Gene3D" id="3.20.20.100">
    <property type="entry name" value="NADP-dependent oxidoreductase domain"/>
    <property type="match status" value="1"/>
</dbReference>
<evidence type="ECO:0000259" key="7">
    <source>
        <dbReference type="Pfam" id="PF00248"/>
    </source>
</evidence>
<dbReference type="Pfam" id="PF00248">
    <property type="entry name" value="Aldo_ket_red"/>
    <property type="match status" value="1"/>
</dbReference>
<dbReference type="InterPro" id="IPR018170">
    <property type="entry name" value="Aldo/ket_reductase_CS"/>
</dbReference>
<dbReference type="PRINTS" id="PR00069">
    <property type="entry name" value="ALDKETRDTASE"/>
</dbReference>
<evidence type="ECO:0000256" key="6">
    <source>
        <dbReference type="PIRSR" id="PIRSR000097-3"/>
    </source>
</evidence>
<feature type="active site" description="Proton donor" evidence="4">
    <location>
        <position position="52"/>
    </location>
</feature>
<evidence type="ECO:0000256" key="4">
    <source>
        <dbReference type="PIRSR" id="PIRSR000097-1"/>
    </source>
</evidence>
<dbReference type="EMBL" id="GDRN01056254">
    <property type="protein sequence ID" value="JAI65846.1"/>
    <property type="molecule type" value="Transcribed_RNA"/>
</dbReference>
<dbReference type="AlphaFoldDB" id="A0A0P4WB27"/>
<organism evidence="8">
    <name type="scientific">Scylla olivacea</name>
    <name type="common">Orange mud crab</name>
    <name type="synonym">Cancer olivacea</name>
    <dbReference type="NCBI Taxonomy" id="85551"/>
    <lineage>
        <taxon>Eukaryota</taxon>
        <taxon>Metazoa</taxon>
        <taxon>Ecdysozoa</taxon>
        <taxon>Arthropoda</taxon>
        <taxon>Crustacea</taxon>
        <taxon>Multicrustacea</taxon>
        <taxon>Malacostraca</taxon>
        <taxon>Eumalacostraca</taxon>
        <taxon>Eucarida</taxon>
        <taxon>Decapoda</taxon>
        <taxon>Pleocyemata</taxon>
        <taxon>Brachyura</taxon>
        <taxon>Eubrachyura</taxon>
        <taxon>Portunoidea</taxon>
        <taxon>Portunidae</taxon>
        <taxon>Portuninae</taxon>
        <taxon>Scylla</taxon>
    </lineage>
</organism>
<keyword evidence="2" id="KW-0521">NADP</keyword>
<feature type="site" description="Lowers pKa of active site Tyr" evidence="6">
    <location>
        <position position="81"/>
    </location>
</feature>
<sequence>MTHEVPSVRLNTGQDMPIIGIGTARARGDDVKAAVSAALECGYRHIDTSYLYQNEAAIGEVLKEWFSSGRLKREDLFITSKLPMIGNREKDVSRFLLKSLAMLGLTYVDLYLIHYPVGFIGKDDNDIKPKDEEGNTVLDFETNLEGIWRGMEAQVDAGRAKSIGISNFNSKQVERITKLGRIKPANQQVEVHAYHMQHDLRAVCEKHSITVCAFCPIGAPHMKIRTEKHPPLLEHPLVAKIASQRGKTTAQILLRHLIQHGLVVIPKSVRAERIKQNFQVFDFELSPEEMAQLDTLDRGGAGRMFTCDFFKGIERHPEHPFNIPF</sequence>
<dbReference type="InterPro" id="IPR036812">
    <property type="entry name" value="NAD(P)_OxRdtase_dom_sf"/>
</dbReference>
<feature type="domain" description="NADP-dependent oxidoreductase" evidence="7">
    <location>
        <begin position="19"/>
        <end position="297"/>
    </location>
</feature>
<name>A0A0P4WB27_SCYOL</name>
<proteinExistence type="inferred from homology"/>
<dbReference type="PROSITE" id="PS00798">
    <property type="entry name" value="ALDOKETO_REDUCTASE_1"/>
    <property type="match status" value="1"/>
</dbReference>
<dbReference type="InterPro" id="IPR023210">
    <property type="entry name" value="NADP_OxRdtase_dom"/>
</dbReference>